<protein>
    <submittedName>
        <fullName evidence="2">Uncharacterized protein</fullName>
    </submittedName>
</protein>
<name>A0ABV1A2G0_9TELE</name>
<sequence>MNYLHQACSLTACADLHPEKNSDASSSSQTSAEQRVPRGRLKSQEVQSTKHSKTSLMEAITMIPSMAEVQKGARPSDSWRLHVSNIFSVQEGVSLQESSQLSVGSIVITDEKME</sequence>
<feature type="region of interest" description="Disordered" evidence="1">
    <location>
        <begin position="15"/>
        <end position="54"/>
    </location>
</feature>
<evidence type="ECO:0000256" key="1">
    <source>
        <dbReference type="SAM" id="MobiDB-lite"/>
    </source>
</evidence>
<evidence type="ECO:0000313" key="3">
    <source>
        <dbReference type="Proteomes" id="UP001469553"/>
    </source>
</evidence>
<gene>
    <name evidence="2" type="ORF">AMECASPLE_032716</name>
</gene>
<organism evidence="2 3">
    <name type="scientific">Ameca splendens</name>
    <dbReference type="NCBI Taxonomy" id="208324"/>
    <lineage>
        <taxon>Eukaryota</taxon>
        <taxon>Metazoa</taxon>
        <taxon>Chordata</taxon>
        <taxon>Craniata</taxon>
        <taxon>Vertebrata</taxon>
        <taxon>Euteleostomi</taxon>
        <taxon>Actinopterygii</taxon>
        <taxon>Neopterygii</taxon>
        <taxon>Teleostei</taxon>
        <taxon>Neoteleostei</taxon>
        <taxon>Acanthomorphata</taxon>
        <taxon>Ovalentaria</taxon>
        <taxon>Atherinomorphae</taxon>
        <taxon>Cyprinodontiformes</taxon>
        <taxon>Goodeidae</taxon>
        <taxon>Ameca</taxon>
    </lineage>
</organism>
<comment type="caution">
    <text evidence="2">The sequence shown here is derived from an EMBL/GenBank/DDBJ whole genome shotgun (WGS) entry which is preliminary data.</text>
</comment>
<dbReference type="EMBL" id="JAHRIP010079527">
    <property type="protein sequence ID" value="MEQ2312595.1"/>
    <property type="molecule type" value="Genomic_DNA"/>
</dbReference>
<proteinExistence type="predicted"/>
<evidence type="ECO:0000313" key="2">
    <source>
        <dbReference type="EMBL" id="MEQ2312595.1"/>
    </source>
</evidence>
<reference evidence="2 3" key="1">
    <citation type="submission" date="2021-06" db="EMBL/GenBank/DDBJ databases">
        <authorList>
            <person name="Palmer J.M."/>
        </authorList>
    </citation>
    <scope>NUCLEOTIDE SEQUENCE [LARGE SCALE GENOMIC DNA]</scope>
    <source>
        <strain evidence="2 3">AS_MEX2019</strain>
        <tissue evidence="2">Muscle</tissue>
    </source>
</reference>
<accession>A0ABV1A2G0</accession>
<dbReference type="Proteomes" id="UP001469553">
    <property type="component" value="Unassembled WGS sequence"/>
</dbReference>
<keyword evidence="3" id="KW-1185">Reference proteome</keyword>